<reference evidence="1" key="1">
    <citation type="submission" date="2021-08" db="EMBL/GenBank/DDBJ databases">
        <title>Genome of a novel bacterium of the phylum Verrucomicrobia, Oleiharenicola sp. KSB-15.</title>
        <authorList>
            <person name="Chung J.-H."/>
            <person name="Ahn J.-H."/>
            <person name="Yoon Y."/>
            <person name="Kim D.-Y."/>
            <person name="An S.-H."/>
            <person name="Park I."/>
            <person name="Yeon J."/>
        </authorList>
    </citation>
    <scope>NUCLEOTIDE SEQUENCE</scope>
    <source>
        <strain evidence="1">KSB-15</strain>
    </source>
</reference>
<dbReference type="RefSeq" id="WP_220163179.1">
    <property type="nucleotide sequence ID" value="NZ_CP080507.1"/>
</dbReference>
<accession>A0A8F9TX58</accession>
<proteinExistence type="predicted"/>
<dbReference type="AlphaFoldDB" id="A0A8F9TX58"/>
<evidence type="ECO:0000313" key="2">
    <source>
        <dbReference type="Proteomes" id="UP000825051"/>
    </source>
</evidence>
<name>A0A8F9TX58_9BACT</name>
<evidence type="ECO:0008006" key="3">
    <source>
        <dbReference type="Google" id="ProtNLM"/>
    </source>
</evidence>
<dbReference type="KEGG" id="ole:K0B96_01825"/>
<dbReference type="EMBL" id="CP080507">
    <property type="protein sequence ID" value="QYM79383.1"/>
    <property type="molecule type" value="Genomic_DNA"/>
</dbReference>
<dbReference type="Proteomes" id="UP000825051">
    <property type="component" value="Chromosome"/>
</dbReference>
<protein>
    <recommendedName>
        <fullName evidence="3">HEAT repeat protein</fullName>
    </recommendedName>
</protein>
<evidence type="ECO:0000313" key="1">
    <source>
        <dbReference type="EMBL" id="QYM79383.1"/>
    </source>
</evidence>
<organism evidence="1 2">
    <name type="scientific">Horticoccus luteus</name>
    <dbReference type="NCBI Taxonomy" id="2862869"/>
    <lineage>
        <taxon>Bacteria</taxon>
        <taxon>Pseudomonadati</taxon>
        <taxon>Verrucomicrobiota</taxon>
        <taxon>Opitutia</taxon>
        <taxon>Opitutales</taxon>
        <taxon>Opitutaceae</taxon>
        <taxon>Horticoccus</taxon>
    </lineage>
</organism>
<keyword evidence="2" id="KW-1185">Reference proteome</keyword>
<dbReference type="Gene3D" id="1.25.10.10">
    <property type="entry name" value="Leucine-rich Repeat Variant"/>
    <property type="match status" value="1"/>
</dbReference>
<dbReference type="InterPro" id="IPR011989">
    <property type="entry name" value="ARM-like"/>
</dbReference>
<gene>
    <name evidence="1" type="ORF">K0B96_01825</name>
</gene>
<sequence length="309" mass="33440">MMKRSVFLGWTMLVLLSGGMMLHGREARGDDAALEAKARATLWQVFDTEKDWVRVHAAEALIAAGEGAKVRTIFQRDLGTWEKTPARIGAYRVLATLAGTPEERAHYIAAVERVYLDPKNPDRPQAVETLGKLGCVLTGATLEAVREQARQAAPADTIMPWWALENSGDAAARGKLVAALASDGAMKQRAAYALRWLRCDDAGVRRALAAAAAAVKPGTLPYAFVLSAALRTWPDAPEAPIWGKKLRAALVEGDTVARFEAAQTLQYVLRPQDLQDVGPLLDGKEGDDRTAGALVILRVLNEKSTFNGM</sequence>